<name>A0A9D4F6U9_DREPO</name>
<gene>
    <name evidence="1" type="ORF">DPMN_144621</name>
</gene>
<dbReference type="EMBL" id="JAIWYP010000007">
    <property type="protein sequence ID" value="KAH3791141.1"/>
    <property type="molecule type" value="Genomic_DNA"/>
</dbReference>
<sequence>MSVSVVLTFATEGKNRMSPAEAIMMQERIYQTRAERNASLDMGGRMTLKLTSIQVSNPSVTCPIGSYADRFTLSCGKYKSLTNVTI</sequence>
<reference evidence="1" key="1">
    <citation type="journal article" date="2019" name="bioRxiv">
        <title>The Genome of the Zebra Mussel, Dreissena polymorpha: A Resource for Invasive Species Research.</title>
        <authorList>
            <person name="McCartney M.A."/>
            <person name="Auch B."/>
            <person name="Kono T."/>
            <person name="Mallez S."/>
            <person name="Zhang Y."/>
            <person name="Obille A."/>
            <person name="Becker A."/>
            <person name="Abrahante J.E."/>
            <person name="Garbe J."/>
            <person name="Badalamenti J.P."/>
            <person name="Herman A."/>
            <person name="Mangelson H."/>
            <person name="Liachko I."/>
            <person name="Sullivan S."/>
            <person name="Sone E.D."/>
            <person name="Koren S."/>
            <person name="Silverstein K.A.T."/>
            <person name="Beckman K.B."/>
            <person name="Gohl D.M."/>
        </authorList>
    </citation>
    <scope>NUCLEOTIDE SEQUENCE</scope>
    <source>
        <strain evidence="1">Duluth1</strain>
        <tissue evidence="1">Whole animal</tissue>
    </source>
</reference>
<dbReference type="Proteomes" id="UP000828390">
    <property type="component" value="Unassembled WGS sequence"/>
</dbReference>
<reference evidence="1" key="2">
    <citation type="submission" date="2020-11" db="EMBL/GenBank/DDBJ databases">
        <authorList>
            <person name="McCartney M.A."/>
            <person name="Auch B."/>
            <person name="Kono T."/>
            <person name="Mallez S."/>
            <person name="Becker A."/>
            <person name="Gohl D.M."/>
            <person name="Silverstein K.A.T."/>
            <person name="Koren S."/>
            <person name="Bechman K.B."/>
            <person name="Herman A."/>
            <person name="Abrahante J.E."/>
            <person name="Garbe J."/>
        </authorList>
    </citation>
    <scope>NUCLEOTIDE SEQUENCE</scope>
    <source>
        <strain evidence="1">Duluth1</strain>
        <tissue evidence="1">Whole animal</tissue>
    </source>
</reference>
<dbReference type="AlphaFoldDB" id="A0A9D4F6U9"/>
<comment type="caution">
    <text evidence="1">The sequence shown here is derived from an EMBL/GenBank/DDBJ whole genome shotgun (WGS) entry which is preliminary data.</text>
</comment>
<proteinExistence type="predicted"/>
<evidence type="ECO:0000313" key="1">
    <source>
        <dbReference type="EMBL" id="KAH3791141.1"/>
    </source>
</evidence>
<accession>A0A9D4F6U9</accession>
<keyword evidence="2" id="KW-1185">Reference proteome</keyword>
<evidence type="ECO:0000313" key="2">
    <source>
        <dbReference type="Proteomes" id="UP000828390"/>
    </source>
</evidence>
<organism evidence="1 2">
    <name type="scientific">Dreissena polymorpha</name>
    <name type="common">Zebra mussel</name>
    <name type="synonym">Mytilus polymorpha</name>
    <dbReference type="NCBI Taxonomy" id="45954"/>
    <lineage>
        <taxon>Eukaryota</taxon>
        <taxon>Metazoa</taxon>
        <taxon>Spiralia</taxon>
        <taxon>Lophotrochozoa</taxon>
        <taxon>Mollusca</taxon>
        <taxon>Bivalvia</taxon>
        <taxon>Autobranchia</taxon>
        <taxon>Heteroconchia</taxon>
        <taxon>Euheterodonta</taxon>
        <taxon>Imparidentia</taxon>
        <taxon>Neoheterodontei</taxon>
        <taxon>Myida</taxon>
        <taxon>Dreissenoidea</taxon>
        <taxon>Dreissenidae</taxon>
        <taxon>Dreissena</taxon>
    </lineage>
</organism>
<protein>
    <submittedName>
        <fullName evidence="1">Uncharacterized protein</fullName>
    </submittedName>
</protein>